<dbReference type="Pfam" id="PF07732">
    <property type="entry name" value="Cu-oxidase_3"/>
    <property type="match status" value="1"/>
</dbReference>
<dbReference type="SUPFAM" id="SSF49503">
    <property type="entry name" value="Cupredoxins"/>
    <property type="match status" value="3"/>
</dbReference>
<dbReference type="PANTHER" id="PTHR11709:SF232">
    <property type="entry name" value="STRAW, ISOFORM G"/>
    <property type="match status" value="1"/>
</dbReference>
<dbReference type="GO" id="GO:0016491">
    <property type="term" value="F:oxidoreductase activity"/>
    <property type="evidence" value="ECO:0007669"/>
    <property type="project" value="UniProtKB-KW"/>
</dbReference>
<evidence type="ECO:0000256" key="4">
    <source>
        <dbReference type="SAM" id="SignalP"/>
    </source>
</evidence>
<feature type="signal peptide" evidence="4">
    <location>
        <begin position="1"/>
        <end position="32"/>
    </location>
</feature>
<dbReference type="InterPro" id="IPR001117">
    <property type="entry name" value="Cu-oxidase_2nd"/>
</dbReference>
<sequence length="667" mass="73951">MAGQGRQTLVSAEICLCLLLVLLITDTRLVSAATRLNLENYLQPDRLTRQQFLTPTNSNQCARQCVAGAAPKICYYKWFAEDYVTLGPACGNCPANVTACDAPQCVVANGYEKSIRTINRMVPGPSIQVCLGDRIIIDLRNNLAGSQLTIHWHGVFQQGTQYMDGVPMVTQCSVLEGDVFRYDFLANNEGTHYWHSHDGLQKLDGIQGNLVIRTPKSTDRNGNSYDVDVPEHTLMILDWMNTTAEERFPGLSRREPGQIPVTFLLEGRGRPKTGLPVPYKEVWVERGKRFRLRLVGGLCTVCGVQFSIEGHDMTLIATDGTPVNPVTVRSVVIFSGERYDVVVNANQNPGTYWIHIKGLSECAFPDEQVYQLAVLRYLGTNQARNDVPAYNGGFGRGGTVVNPQNATCASGQGGVCVSQLVGSIPDNQNVLNSFPDVNIVLKFGFYLFRDLQRSFNNGRYDRFLVAPTRDVVTSWMNNVSFISPPSPLLSQGPDIPTELFCPIGRNGFPQCPANKPSDGYCECVHVIKVPRGAVVQMVIGDVTPAVDLHHPFHLHGYDFFVMAMDQLRDGDTLESISAKLLATNFRRSSLPARKDTITVPSNGYAAIRFRADNPGLWFFHCHFMYHLATGMSLVLQVGEDGDWPPVPRNFPRCGNYLPTPYLEDYGK</sequence>
<dbReference type="GO" id="GO:0006826">
    <property type="term" value="P:iron ion transport"/>
    <property type="evidence" value="ECO:0007669"/>
    <property type="project" value="TreeGrafter"/>
</dbReference>
<accession>A0A1C9EFW4</accession>
<dbReference type="FunFam" id="2.60.40.420:FF:000045">
    <property type="entry name" value="Laccase 2"/>
    <property type="match status" value="1"/>
</dbReference>
<dbReference type="BRENDA" id="1.10.3.2">
    <property type="organism ID" value="10629"/>
</dbReference>
<dbReference type="InterPro" id="IPR011707">
    <property type="entry name" value="Cu-oxidase-like_N"/>
</dbReference>
<evidence type="ECO:0000256" key="1">
    <source>
        <dbReference type="ARBA" id="ARBA00010609"/>
    </source>
</evidence>
<feature type="domain" description="Plastocyanin-like" evidence="7">
    <location>
        <begin position="106"/>
        <end position="216"/>
    </location>
</feature>
<dbReference type="InterPro" id="IPR033138">
    <property type="entry name" value="Cu_oxidase_CS"/>
</dbReference>
<dbReference type="Pfam" id="PF07731">
    <property type="entry name" value="Cu-oxidase_2"/>
    <property type="match status" value="1"/>
</dbReference>
<dbReference type="Pfam" id="PF00394">
    <property type="entry name" value="Cu-oxidase"/>
    <property type="match status" value="1"/>
</dbReference>
<evidence type="ECO:0000259" key="7">
    <source>
        <dbReference type="Pfam" id="PF07732"/>
    </source>
</evidence>
<dbReference type="PROSITE" id="PS00079">
    <property type="entry name" value="MULTICOPPER_OXIDASE1"/>
    <property type="match status" value="1"/>
</dbReference>
<dbReference type="EMBL" id="KX386002">
    <property type="protein sequence ID" value="AON96381.1"/>
    <property type="molecule type" value="mRNA"/>
</dbReference>
<dbReference type="CDD" id="cd13884">
    <property type="entry name" value="CuRO_2_tcLCC_insect_like"/>
    <property type="match status" value="1"/>
</dbReference>
<evidence type="ECO:0000256" key="2">
    <source>
        <dbReference type="ARBA" id="ARBA00022723"/>
    </source>
</evidence>
<dbReference type="CDD" id="cd13905">
    <property type="entry name" value="CuRO_3_tcLLC2_insect_like"/>
    <property type="match status" value="1"/>
</dbReference>
<feature type="chain" id="PRO_5008894302" evidence="4">
    <location>
        <begin position="33"/>
        <end position="667"/>
    </location>
</feature>
<evidence type="ECO:0000259" key="6">
    <source>
        <dbReference type="Pfam" id="PF07731"/>
    </source>
</evidence>
<dbReference type="FunFam" id="2.60.40.420:FF:000031">
    <property type="entry name" value="Laccase-2 isoform A"/>
    <property type="match status" value="1"/>
</dbReference>
<dbReference type="CDD" id="cd13858">
    <property type="entry name" value="CuRO_1_tcLCC2_insect_like"/>
    <property type="match status" value="1"/>
</dbReference>
<feature type="domain" description="Plastocyanin-like" evidence="5">
    <location>
        <begin position="232"/>
        <end position="379"/>
    </location>
</feature>
<reference evidence="8" key="1">
    <citation type="submission" date="2016-06" db="EMBL/GenBank/DDBJ databases">
        <title>Characteristic of a laccase from a wood-feeding termite, Coptotermes formosanus Shiraki.</title>
        <authorList>
            <person name="Geng A."/>
        </authorList>
    </citation>
    <scope>NUCLEOTIDE SEQUENCE</scope>
</reference>
<dbReference type="GO" id="GO:0005507">
    <property type="term" value="F:copper ion binding"/>
    <property type="evidence" value="ECO:0007669"/>
    <property type="project" value="InterPro"/>
</dbReference>
<dbReference type="PANTHER" id="PTHR11709">
    <property type="entry name" value="MULTI-COPPER OXIDASE"/>
    <property type="match status" value="1"/>
</dbReference>
<dbReference type="InterPro" id="IPR011706">
    <property type="entry name" value="Cu-oxidase_C"/>
</dbReference>
<evidence type="ECO:0000256" key="3">
    <source>
        <dbReference type="ARBA" id="ARBA00023002"/>
    </source>
</evidence>
<keyword evidence="4" id="KW-0732">Signal</keyword>
<dbReference type="InterPro" id="IPR045087">
    <property type="entry name" value="Cu-oxidase_fam"/>
</dbReference>
<dbReference type="InterPro" id="IPR008972">
    <property type="entry name" value="Cupredoxin"/>
</dbReference>
<name>A0A1C9EFW4_COPFO</name>
<proteinExistence type="evidence at transcript level"/>
<keyword evidence="3" id="KW-0560">Oxidoreductase</keyword>
<dbReference type="GO" id="GO:0005886">
    <property type="term" value="C:plasma membrane"/>
    <property type="evidence" value="ECO:0007669"/>
    <property type="project" value="TreeGrafter"/>
</dbReference>
<dbReference type="Gene3D" id="2.60.40.420">
    <property type="entry name" value="Cupredoxins - blue copper proteins"/>
    <property type="match status" value="3"/>
</dbReference>
<feature type="domain" description="Plastocyanin-like" evidence="6">
    <location>
        <begin position="519"/>
        <end position="639"/>
    </location>
</feature>
<dbReference type="PROSITE" id="PS00080">
    <property type="entry name" value="MULTICOPPER_OXIDASE2"/>
    <property type="match status" value="1"/>
</dbReference>
<organism evidence="8">
    <name type="scientific">Coptotermes formosanus</name>
    <name type="common">Formosan subterranean termite</name>
    <dbReference type="NCBI Taxonomy" id="36987"/>
    <lineage>
        <taxon>Eukaryota</taxon>
        <taxon>Metazoa</taxon>
        <taxon>Ecdysozoa</taxon>
        <taxon>Arthropoda</taxon>
        <taxon>Hexapoda</taxon>
        <taxon>Insecta</taxon>
        <taxon>Pterygota</taxon>
        <taxon>Neoptera</taxon>
        <taxon>Polyneoptera</taxon>
        <taxon>Dictyoptera</taxon>
        <taxon>Blattodea</taxon>
        <taxon>Blattoidea</taxon>
        <taxon>Termitoidae</taxon>
        <taxon>Rhinotermitidae</taxon>
        <taxon>Coptotermes</taxon>
    </lineage>
</organism>
<keyword evidence="2" id="KW-0479">Metal-binding</keyword>
<comment type="similarity">
    <text evidence="1">Belongs to the multicopper oxidase family.</text>
</comment>
<evidence type="ECO:0000259" key="5">
    <source>
        <dbReference type="Pfam" id="PF00394"/>
    </source>
</evidence>
<dbReference type="InterPro" id="IPR002355">
    <property type="entry name" value="Cu_oxidase_Cu_BS"/>
</dbReference>
<protein>
    <submittedName>
        <fullName evidence="8">Laccase 1</fullName>
    </submittedName>
</protein>
<dbReference type="AlphaFoldDB" id="A0A1C9EFW4"/>
<evidence type="ECO:0000313" key="8">
    <source>
        <dbReference type="EMBL" id="AON96381.1"/>
    </source>
</evidence>